<dbReference type="AlphaFoldDB" id="A0A1Y2DRE0"/>
<evidence type="ECO:0000313" key="3">
    <source>
        <dbReference type="EMBL" id="ORY61841.1"/>
    </source>
</evidence>
<keyword evidence="4" id="KW-1185">Reference proteome</keyword>
<keyword evidence="1" id="KW-0677">Repeat</keyword>
<dbReference type="OrthoDB" id="366390at2759"/>
<accession>A0A1Y2DRE0</accession>
<gene>
    <name evidence="3" type="ORF">LY90DRAFT_505555</name>
</gene>
<protein>
    <submittedName>
        <fullName evidence="3">Uncharacterized protein</fullName>
    </submittedName>
</protein>
<keyword evidence="2" id="KW-0040">ANK repeat</keyword>
<organism evidence="3 4">
    <name type="scientific">Neocallimastix californiae</name>
    <dbReference type="NCBI Taxonomy" id="1754190"/>
    <lineage>
        <taxon>Eukaryota</taxon>
        <taxon>Fungi</taxon>
        <taxon>Fungi incertae sedis</taxon>
        <taxon>Chytridiomycota</taxon>
        <taxon>Chytridiomycota incertae sedis</taxon>
        <taxon>Neocallimastigomycetes</taxon>
        <taxon>Neocallimastigales</taxon>
        <taxon>Neocallimastigaceae</taxon>
        <taxon>Neocallimastix</taxon>
    </lineage>
</organism>
<dbReference type="PANTHER" id="PTHR24134">
    <property type="entry name" value="ANKYRIN REPEAT-CONTAINING PROTEIN DDB_G0279043"/>
    <property type="match status" value="1"/>
</dbReference>
<dbReference type="InterPro" id="IPR036770">
    <property type="entry name" value="Ankyrin_rpt-contain_sf"/>
</dbReference>
<reference evidence="3 4" key="1">
    <citation type="submission" date="2016-08" db="EMBL/GenBank/DDBJ databases">
        <title>A Parts List for Fungal Cellulosomes Revealed by Comparative Genomics.</title>
        <authorList>
            <consortium name="DOE Joint Genome Institute"/>
            <person name="Haitjema C.H."/>
            <person name="Gilmore S.P."/>
            <person name="Henske J.K."/>
            <person name="Solomon K.V."/>
            <person name="De Groot R."/>
            <person name="Kuo A."/>
            <person name="Mondo S.J."/>
            <person name="Salamov A.A."/>
            <person name="Labutti K."/>
            <person name="Zhao Z."/>
            <person name="Chiniquy J."/>
            <person name="Barry K."/>
            <person name="Brewer H.M."/>
            <person name="Purvine S.O."/>
            <person name="Wright A.T."/>
            <person name="Boxma B."/>
            <person name="Van Alen T."/>
            <person name="Hackstein J.H."/>
            <person name="Baker S.E."/>
            <person name="Grigoriev I.V."/>
            <person name="O'Malley M.A."/>
        </authorList>
    </citation>
    <scope>NUCLEOTIDE SEQUENCE [LARGE SCALE GENOMIC DNA]</scope>
    <source>
        <strain evidence="3 4">G1</strain>
    </source>
</reference>
<dbReference type="SUPFAM" id="SSF48403">
    <property type="entry name" value="Ankyrin repeat"/>
    <property type="match status" value="1"/>
</dbReference>
<comment type="caution">
    <text evidence="3">The sequence shown here is derived from an EMBL/GenBank/DDBJ whole genome shotgun (WGS) entry which is preliminary data.</text>
</comment>
<dbReference type="Proteomes" id="UP000193920">
    <property type="component" value="Unassembled WGS sequence"/>
</dbReference>
<name>A0A1Y2DRE0_9FUNG</name>
<evidence type="ECO:0000313" key="4">
    <source>
        <dbReference type="Proteomes" id="UP000193920"/>
    </source>
</evidence>
<evidence type="ECO:0000256" key="1">
    <source>
        <dbReference type="ARBA" id="ARBA00022737"/>
    </source>
</evidence>
<proteinExistence type="predicted"/>
<dbReference type="EMBL" id="MCOG01000059">
    <property type="protein sequence ID" value="ORY61841.1"/>
    <property type="molecule type" value="Genomic_DNA"/>
</dbReference>
<dbReference type="PANTHER" id="PTHR24134:SF9">
    <property type="entry name" value="ANKYRIN REPEAT AND SOCS BOX PROTEIN 8"/>
    <property type="match status" value="1"/>
</dbReference>
<sequence length="129" mass="15000">MTKNQNGTIPLYEVCKKGNENIVRYLVKHISTEIYDNGYIEKHEYENIVKYLIDIGADVNQDGYYGNTPLTISTYYEQGVNIITQQLNNNYTILLIFLCRKDSYEDVETFSNENIEMIKLLINQGVDIN</sequence>
<dbReference type="Gene3D" id="1.25.40.20">
    <property type="entry name" value="Ankyrin repeat-containing domain"/>
    <property type="match status" value="1"/>
</dbReference>
<evidence type="ECO:0000256" key="2">
    <source>
        <dbReference type="ARBA" id="ARBA00023043"/>
    </source>
</evidence>